<organism evidence="5 6">
    <name type="scientific">Paenibacillus whitsoniae</name>
    <dbReference type="NCBI Taxonomy" id="2496558"/>
    <lineage>
        <taxon>Bacteria</taxon>
        <taxon>Bacillati</taxon>
        <taxon>Bacillota</taxon>
        <taxon>Bacilli</taxon>
        <taxon>Bacillales</taxon>
        <taxon>Paenibacillaceae</taxon>
        <taxon>Paenibacillus</taxon>
    </lineage>
</organism>
<dbReference type="InterPro" id="IPR000086">
    <property type="entry name" value="NUDIX_hydrolase_dom"/>
</dbReference>
<dbReference type="PANTHER" id="PTHR43046">
    <property type="entry name" value="GDP-MANNOSE MANNOSYL HYDROLASE"/>
    <property type="match status" value="1"/>
</dbReference>
<dbReference type="Pfam" id="PF00293">
    <property type="entry name" value="NUDIX"/>
    <property type="match status" value="1"/>
</dbReference>
<gene>
    <name evidence="5" type="ORF">EJQ19_01240</name>
</gene>
<evidence type="ECO:0000313" key="5">
    <source>
        <dbReference type="EMBL" id="RTE11585.1"/>
    </source>
</evidence>
<evidence type="ECO:0000256" key="2">
    <source>
        <dbReference type="ARBA" id="ARBA00022801"/>
    </source>
</evidence>
<dbReference type="PRINTS" id="PR00502">
    <property type="entry name" value="NUDIXFAMILY"/>
</dbReference>
<dbReference type="EMBL" id="RXHU01000006">
    <property type="protein sequence ID" value="RTE11585.1"/>
    <property type="molecule type" value="Genomic_DNA"/>
</dbReference>
<dbReference type="InterPro" id="IPR020084">
    <property type="entry name" value="NUDIX_hydrolase_CS"/>
</dbReference>
<dbReference type="Gene3D" id="3.90.79.10">
    <property type="entry name" value="Nucleoside Triphosphate Pyrophosphohydrolase"/>
    <property type="match status" value="1"/>
</dbReference>
<keyword evidence="2 3" id="KW-0378">Hydrolase</keyword>
<dbReference type="PROSITE" id="PS51462">
    <property type="entry name" value="NUDIX"/>
    <property type="match status" value="1"/>
</dbReference>
<dbReference type="AlphaFoldDB" id="A0A430JKJ7"/>
<keyword evidence="6" id="KW-1185">Reference proteome</keyword>
<comment type="similarity">
    <text evidence="3">Belongs to the Nudix hydrolase family.</text>
</comment>
<dbReference type="OrthoDB" id="9800077at2"/>
<dbReference type="Proteomes" id="UP000276128">
    <property type="component" value="Unassembled WGS sequence"/>
</dbReference>
<protein>
    <submittedName>
        <fullName evidence="5">NUDIX hydrolase</fullName>
    </submittedName>
</protein>
<comment type="cofactor">
    <cofactor evidence="1">
        <name>Mg(2+)</name>
        <dbReference type="ChEBI" id="CHEBI:18420"/>
    </cofactor>
</comment>
<evidence type="ECO:0000313" key="6">
    <source>
        <dbReference type="Proteomes" id="UP000276128"/>
    </source>
</evidence>
<dbReference type="PANTHER" id="PTHR43046:SF2">
    <property type="entry name" value="8-OXO-DGTP DIPHOSPHATASE-RELATED"/>
    <property type="match status" value="1"/>
</dbReference>
<dbReference type="PROSITE" id="PS00893">
    <property type="entry name" value="NUDIX_BOX"/>
    <property type="match status" value="1"/>
</dbReference>
<dbReference type="InterPro" id="IPR020476">
    <property type="entry name" value="Nudix_hydrolase"/>
</dbReference>
<dbReference type="SUPFAM" id="SSF55811">
    <property type="entry name" value="Nudix"/>
    <property type="match status" value="1"/>
</dbReference>
<evidence type="ECO:0000256" key="3">
    <source>
        <dbReference type="RuleBase" id="RU003476"/>
    </source>
</evidence>
<name>A0A430JKJ7_9BACL</name>
<evidence type="ECO:0000259" key="4">
    <source>
        <dbReference type="PROSITE" id="PS51462"/>
    </source>
</evidence>
<comment type="caution">
    <text evidence="5">The sequence shown here is derived from an EMBL/GenBank/DDBJ whole genome shotgun (WGS) entry which is preliminary data.</text>
</comment>
<dbReference type="InterPro" id="IPR015797">
    <property type="entry name" value="NUDIX_hydrolase-like_dom_sf"/>
</dbReference>
<feature type="domain" description="Nudix hydrolase" evidence="4">
    <location>
        <begin position="15"/>
        <end position="146"/>
    </location>
</feature>
<accession>A0A430JKJ7</accession>
<evidence type="ECO:0000256" key="1">
    <source>
        <dbReference type="ARBA" id="ARBA00001946"/>
    </source>
</evidence>
<sequence length="172" mass="19197">MFYNYHKVVNGGEEMNVFCTAAGLIVEDNNVLLVKVTYGANKGRWMLPGGFVDEGETFQEAAIREVKEESGLTAEVKSLIGVRDGIRAIHNGSEHGIYLVFEMEVTSGTVSIDGYEVDEARFIPVEEALRDPLVIHLTKEMIIAHRSNNKGLRQLHKTVQANNSWTKYEVLA</sequence>
<dbReference type="GO" id="GO:0016787">
    <property type="term" value="F:hydrolase activity"/>
    <property type="evidence" value="ECO:0007669"/>
    <property type="project" value="UniProtKB-KW"/>
</dbReference>
<reference evidence="5 6" key="1">
    <citation type="submission" date="2018-12" db="EMBL/GenBank/DDBJ databases">
        <title>Bacillus ochoae sp. nov., Paenibacillus whitsoniae sp. nov., Paenibacillus spiritus sp. nov. Isolated from the Mars Exploration Rover during spacecraft assembly.</title>
        <authorList>
            <person name="Seuylemezian A."/>
            <person name="Vaishampayan P."/>
        </authorList>
    </citation>
    <scope>NUCLEOTIDE SEQUENCE [LARGE SCALE GENOMIC DNA]</scope>
    <source>
        <strain evidence="5 6">MER 54</strain>
    </source>
</reference>
<proteinExistence type="inferred from homology"/>